<name>A0A8K0MZ50_COCNU</name>
<comment type="caution">
    <text evidence="2">The sequence shown here is derived from an EMBL/GenBank/DDBJ whole genome shotgun (WGS) entry which is preliminary data.</text>
</comment>
<feature type="coiled-coil region" evidence="1">
    <location>
        <begin position="41"/>
        <end position="100"/>
    </location>
</feature>
<evidence type="ECO:0000313" key="2">
    <source>
        <dbReference type="EMBL" id="KAG1335170.1"/>
    </source>
</evidence>
<keyword evidence="1" id="KW-0175">Coiled coil</keyword>
<gene>
    <name evidence="2" type="ORF">COCNU_03G012890</name>
</gene>
<dbReference type="Proteomes" id="UP000797356">
    <property type="component" value="Chromosome 3"/>
</dbReference>
<reference evidence="2" key="2">
    <citation type="submission" date="2019-07" db="EMBL/GenBank/DDBJ databases">
        <authorList>
            <person name="Yang Y."/>
            <person name="Bocs S."/>
            <person name="Baudouin L."/>
        </authorList>
    </citation>
    <scope>NUCLEOTIDE SEQUENCE</scope>
    <source>
        <tissue evidence="2">Spear leaf of Hainan Tall coconut</tissue>
    </source>
</reference>
<dbReference type="AlphaFoldDB" id="A0A8K0MZ50"/>
<sequence length="131" mass="15208">MMLRMELRACRRDLGPKKLLNNGFSSILDAASYFRLFIEHIECLNKNKKSLKEDLQSTKDCFKAMEEKAAKEKKIAIGLKKQLLEKLNEFSKKNKALLNLQRFKATTTDYISIKSRCGGIEWIAHIEIDIR</sequence>
<dbReference type="EMBL" id="CM017874">
    <property type="protein sequence ID" value="KAG1335170.1"/>
    <property type="molecule type" value="Genomic_DNA"/>
</dbReference>
<organism evidence="2 3">
    <name type="scientific">Cocos nucifera</name>
    <name type="common">Coconut palm</name>
    <dbReference type="NCBI Taxonomy" id="13894"/>
    <lineage>
        <taxon>Eukaryota</taxon>
        <taxon>Viridiplantae</taxon>
        <taxon>Streptophyta</taxon>
        <taxon>Embryophyta</taxon>
        <taxon>Tracheophyta</taxon>
        <taxon>Spermatophyta</taxon>
        <taxon>Magnoliopsida</taxon>
        <taxon>Liliopsida</taxon>
        <taxon>Arecaceae</taxon>
        <taxon>Arecoideae</taxon>
        <taxon>Cocoseae</taxon>
        <taxon>Attaleinae</taxon>
        <taxon>Cocos</taxon>
    </lineage>
</organism>
<protein>
    <submittedName>
        <fullName evidence="2">Uncharacterized protein</fullName>
    </submittedName>
</protein>
<proteinExistence type="predicted"/>
<accession>A0A8K0MZ50</accession>
<reference evidence="2" key="1">
    <citation type="journal article" date="2017" name="Gigascience">
        <title>The genome draft of coconut (Cocos nucifera).</title>
        <authorList>
            <person name="Xiao Y."/>
            <person name="Xu P."/>
            <person name="Fan H."/>
            <person name="Baudouin L."/>
            <person name="Xia W."/>
            <person name="Bocs S."/>
            <person name="Xu J."/>
            <person name="Li Q."/>
            <person name="Guo A."/>
            <person name="Zhou L."/>
            <person name="Li J."/>
            <person name="Wu Y."/>
            <person name="Ma Z."/>
            <person name="Armero A."/>
            <person name="Issali A.E."/>
            <person name="Liu N."/>
            <person name="Peng M."/>
            <person name="Yang Y."/>
        </authorList>
    </citation>
    <scope>NUCLEOTIDE SEQUENCE</scope>
    <source>
        <tissue evidence="2">Spear leaf of Hainan Tall coconut</tissue>
    </source>
</reference>
<evidence type="ECO:0000313" key="3">
    <source>
        <dbReference type="Proteomes" id="UP000797356"/>
    </source>
</evidence>
<evidence type="ECO:0000256" key="1">
    <source>
        <dbReference type="SAM" id="Coils"/>
    </source>
</evidence>
<keyword evidence="3" id="KW-1185">Reference proteome</keyword>